<keyword evidence="5" id="KW-0067">ATP-binding</keyword>
<feature type="non-terminal residue" evidence="8">
    <location>
        <position position="332"/>
    </location>
</feature>
<keyword evidence="9" id="KW-1185">Reference proteome</keyword>
<comment type="similarity">
    <text evidence="1">Belongs to the aspartokinase family.</text>
</comment>
<evidence type="ECO:0000256" key="5">
    <source>
        <dbReference type="ARBA" id="ARBA00022840"/>
    </source>
</evidence>
<organism evidence="8 9">
    <name type="scientific">Tetraparma gracilis</name>
    <dbReference type="NCBI Taxonomy" id="2962635"/>
    <lineage>
        <taxon>Eukaryota</taxon>
        <taxon>Sar</taxon>
        <taxon>Stramenopiles</taxon>
        <taxon>Ochrophyta</taxon>
        <taxon>Bolidophyceae</taxon>
        <taxon>Parmales</taxon>
        <taxon>Triparmaceae</taxon>
        <taxon>Tetraparma</taxon>
    </lineage>
</organism>
<dbReference type="Gene3D" id="3.30.2130.10">
    <property type="entry name" value="VC0802-like"/>
    <property type="match status" value="1"/>
</dbReference>
<evidence type="ECO:0000256" key="3">
    <source>
        <dbReference type="ARBA" id="ARBA00022741"/>
    </source>
</evidence>
<dbReference type="InterPro" id="IPR054352">
    <property type="entry name" value="ACT_Aspartokinase"/>
</dbReference>
<feature type="domain" description="Aspartokinase ACT" evidence="7">
    <location>
        <begin position="22"/>
        <end position="72"/>
    </location>
</feature>
<reference evidence="8 9" key="1">
    <citation type="journal article" date="2023" name="Commun. Biol.">
        <title>Genome analysis of Parmales, the sister group of diatoms, reveals the evolutionary specialization of diatoms from phago-mixotrophs to photoautotrophs.</title>
        <authorList>
            <person name="Ban H."/>
            <person name="Sato S."/>
            <person name="Yoshikawa S."/>
            <person name="Yamada K."/>
            <person name="Nakamura Y."/>
            <person name="Ichinomiya M."/>
            <person name="Sato N."/>
            <person name="Blanc-Mathieu R."/>
            <person name="Endo H."/>
            <person name="Kuwata A."/>
            <person name="Ogata H."/>
        </authorList>
    </citation>
    <scope>NUCLEOTIDE SEQUENCE [LARGE SCALE GENOMIC DNA]</scope>
</reference>
<evidence type="ECO:0000256" key="1">
    <source>
        <dbReference type="ARBA" id="ARBA00010122"/>
    </source>
</evidence>
<dbReference type="Proteomes" id="UP001165060">
    <property type="component" value="Unassembled WGS sequence"/>
</dbReference>
<comment type="caution">
    <text evidence="8">The sequence shown here is derived from an EMBL/GenBank/DDBJ whole genome shotgun (WGS) entry which is preliminary data.</text>
</comment>
<keyword evidence="4" id="KW-0418">Kinase</keyword>
<dbReference type="Pfam" id="PF22468">
    <property type="entry name" value="ACT_9"/>
    <property type="match status" value="1"/>
</dbReference>
<keyword evidence="3" id="KW-0547">Nucleotide-binding</keyword>
<feature type="transmembrane region" description="Helical" evidence="6">
    <location>
        <begin position="299"/>
        <end position="323"/>
    </location>
</feature>
<dbReference type="EC" id="2.7.2.4" evidence="2"/>
<feature type="non-terminal residue" evidence="8">
    <location>
        <position position="1"/>
    </location>
</feature>
<evidence type="ECO:0000313" key="9">
    <source>
        <dbReference type="Proteomes" id="UP001165060"/>
    </source>
</evidence>
<proteinExistence type="inferred from homology"/>
<evidence type="ECO:0000256" key="4">
    <source>
        <dbReference type="ARBA" id="ARBA00022777"/>
    </source>
</evidence>
<keyword evidence="6" id="KW-0812">Transmembrane</keyword>
<sequence length="332" mass="36281">PPPPQVDNNKAILTLIADVGRSSEVLATAFAVFNEENVHVEMLSQGASKVNISFIVDDACLERAMACLHACFFEDQCLTSADGDLAKAKKSKKAFKETGVTVDLASVGAKRLFVRGALARVEEEGEEEALEEEEEAADPDWWIMMDGEKRTDFMISELGCDARVTNKLFGPGGDSGIERRRLMMCMGFVVVFVALEEAKKEAGRRALERWHRVRRKKGRGGAAGEAGKSAVVGAVEGPSANPFAGLKHNSEDMIATNQYIRYFEDCIISPVIGCVAEVARRWWRKAARRMPVPRSMSPWQLGSAAVILVGLVASVIVAINGYFEEFIIAPVI</sequence>
<evidence type="ECO:0000313" key="8">
    <source>
        <dbReference type="EMBL" id="GMI25708.1"/>
    </source>
</evidence>
<dbReference type="SUPFAM" id="SSF55021">
    <property type="entry name" value="ACT-like"/>
    <property type="match status" value="1"/>
</dbReference>
<dbReference type="PANTHER" id="PTHR21499">
    <property type="entry name" value="ASPARTATE KINASE"/>
    <property type="match status" value="1"/>
</dbReference>
<keyword evidence="6" id="KW-1133">Transmembrane helix</keyword>
<gene>
    <name evidence="8" type="ORF">TeGR_g6865</name>
</gene>
<accession>A0ABQ6MH28</accession>
<dbReference type="InterPro" id="IPR045865">
    <property type="entry name" value="ACT-like_dom_sf"/>
</dbReference>
<keyword evidence="4" id="KW-0808">Transferase</keyword>
<protein>
    <recommendedName>
        <fullName evidence="2">aspartate kinase</fullName>
        <ecNumber evidence="2">2.7.2.4</ecNumber>
    </recommendedName>
</protein>
<dbReference type="PANTHER" id="PTHR21499:SF59">
    <property type="entry name" value="ASPARTOKINASE"/>
    <property type="match status" value="1"/>
</dbReference>
<evidence type="ECO:0000259" key="7">
    <source>
        <dbReference type="Pfam" id="PF22468"/>
    </source>
</evidence>
<dbReference type="EMBL" id="BRYB01001434">
    <property type="protein sequence ID" value="GMI25708.1"/>
    <property type="molecule type" value="Genomic_DNA"/>
</dbReference>
<evidence type="ECO:0000256" key="2">
    <source>
        <dbReference type="ARBA" id="ARBA00013059"/>
    </source>
</evidence>
<keyword evidence="6" id="KW-0472">Membrane</keyword>
<evidence type="ECO:0000256" key="6">
    <source>
        <dbReference type="SAM" id="Phobius"/>
    </source>
</evidence>
<name>A0ABQ6MH28_9STRA</name>